<keyword evidence="6 7" id="KW-0472">Membrane</keyword>
<evidence type="ECO:0000256" key="6">
    <source>
        <dbReference type="ARBA" id="ARBA00023136"/>
    </source>
</evidence>
<dbReference type="EMBL" id="JANTHX010000005">
    <property type="protein sequence ID" value="MCS0499346.1"/>
    <property type="molecule type" value="Genomic_DNA"/>
</dbReference>
<evidence type="ECO:0000256" key="5">
    <source>
        <dbReference type="ARBA" id="ARBA00022989"/>
    </source>
</evidence>
<dbReference type="Proteomes" id="UP001205337">
    <property type="component" value="Unassembled WGS sequence"/>
</dbReference>
<evidence type="ECO:0000256" key="4">
    <source>
        <dbReference type="ARBA" id="ARBA00022692"/>
    </source>
</evidence>
<dbReference type="PANTHER" id="PTHR30614:SF21">
    <property type="entry name" value="AMINO ACID ABC TRANSPORTER PERMEASE"/>
    <property type="match status" value="1"/>
</dbReference>
<feature type="transmembrane region" description="Helical" evidence="7">
    <location>
        <begin position="80"/>
        <end position="100"/>
    </location>
</feature>
<feature type="transmembrane region" description="Helical" evidence="7">
    <location>
        <begin position="19"/>
        <end position="41"/>
    </location>
</feature>
<dbReference type="RefSeq" id="WP_258798364.1">
    <property type="nucleotide sequence ID" value="NZ_JANTHX010000005.1"/>
</dbReference>
<dbReference type="CDD" id="cd06261">
    <property type="entry name" value="TM_PBP2"/>
    <property type="match status" value="1"/>
</dbReference>
<dbReference type="PROSITE" id="PS50928">
    <property type="entry name" value="ABC_TM1"/>
    <property type="match status" value="1"/>
</dbReference>
<evidence type="ECO:0000256" key="3">
    <source>
        <dbReference type="ARBA" id="ARBA00022475"/>
    </source>
</evidence>
<dbReference type="PANTHER" id="PTHR30614">
    <property type="entry name" value="MEMBRANE COMPONENT OF AMINO ACID ABC TRANSPORTER"/>
    <property type="match status" value="1"/>
</dbReference>
<evidence type="ECO:0000313" key="9">
    <source>
        <dbReference type="EMBL" id="MCS0499346.1"/>
    </source>
</evidence>
<dbReference type="InterPro" id="IPR043429">
    <property type="entry name" value="ArtM/GltK/GlnP/TcyL/YhdX-like"/>
</dbReference>
<comment type="similarity">
    <text evidence="7">Belongs to the binding-protein-dependent transport system permease family.</text>
</comment>
<keyword evidence="2 7" id="KW-0813">Transport</keyword>
<comment type="subcellular location">
    <subcellularLocation>
        <location evidence="1 7">Cell membrane</location>
        <topology evidence="1 7">Multi-pass membrane protein</topology>
    </subcellularLocation>
</comment>
<dbReference type="SUPFAM" id="SSF161098">
    <property type="entry name" value="MetI-like"/>
    <property type="match status" value="1"/>
</dbReference>
<name>A0ABT1ZF98_9MICO</name>
<feature type="transmembrane region" description="Helical" evidence="7">
    <location>
        <begin position="140"/>
        <end position="159"/>
    </location>
</feature>
<dbReference type="InterPro" id="IPR000515">
    <property type="entry name" value="MetI-like"/>
</dbReference>
<dbReference type="Pfam" id="PF00528">
    <property type="entry name" value="BPD_transp_1"/>
    <property type="match status" value="1"/>
</dbReference>
<keyword evidence="3" id="KW-1003">Cell membrane</keyword>
<keyword evidence="4 7" id="KW-0812">Transmembrane</keyword>
<feature type="transmembrane region" description="Helical" evidence="7">
    <location>
        <begin position="239"/>
        <end position="258"/>
    </location>
</feature>
<comment type="caution">
    <text evidence="9">The sequence shown here is derived from an EMBL/GenBank/DDBJ whole genome shotgun (WGS) entry which is preliminary data.</text>
</comment>
<evidence type="ECO:0000313" key="10">
    <source>
        <dbReference type="Proteomes" id="UP001205337"/>
    </source>
</evidence>
<feature type="domain" description="ABC transmembrane type-1" evidence="8">
    <location>
        <begin position="76"/>
        <end position="258"/>
    </location>
</feature>
<dbReference type="InterPro" id="IPR010065">
    <property type="entry name" value="AA_ABC_transptr_permease_3TM"/>
</dbReference>
<evidence type="ECO:0000256" key="2">
    <source>
        <dbReference type="ARBA" id="ARBA00022448"/>
    </source>
</evidence>
<protein>
    <submittedName>
        <fullName evidence="9">Amino acid ABC transporter permease</fullName>
    </submittedName>
</protein>
<sequence length="310" mass="33539">MTNVLYDTPGPRARRLSRIASIVGVVVIAIGLVALIAALAAPRITAAGAELPGVFDPSRWDILGDRAVWRRIGAGLLNTLQMAGAGAVGAVVLGILLSFLRTARSPWIRYPVVVVLEFLRGMPVLLMMLFTLLIFSTGAYWAGVTGLVLYNGAIIGEALRAGIASLPRGQREAGLAIGLGPVRTRLLIEFPQAFRQMLPIIIAQLVVLLKDTSLAYAIGYNELLRTTTNQMVNYYGSRYLFTLFFVTFAIYLTMNLLLSWIARVVARRTDAGRIPKGSTPFSRRAEKRAAARRERALDRAGLEAGGGADA</sequence>
<reference evidence="9 10" key="1">
    <citation type="submission" date="2022-08" db="EMBL/GenBank/DDBJ databases">
        <authorList>
            <person name="Li F."/>
        </authorList>
    </citation>
    <scope>NUCLEOTIDE SEQUENCE [LARGE SCALE GENOMIC DNA]</scope>
    <source>
        <strain evidence="9 10">10F1B-8-1</strain>
    </source>
</reference>
<proteinExistence type="inferred from homology"/>
<evidence type="ECO:0000256" key="1">
    <source>
        <dbReference type="ARBA" id="ARBA00004651"/>
    </source>
</evidence>
<feature type="transmembrane region" description="Helical" evidence="7">
    <location>
        <begin position="112"/>
        <end position="134"/>
    </location>
</feature>
<accession>A0ABT1ZF98</accession>
<evidence type="ECO:0000256" key="7">
    <source>
        <dbReference type="RuleBase" id="RU363032"/>
    </source>
</evidence>
<keyword evidence="10" id="KW-1185">Reference proteome</keyword>
<evidence type="ECO:0000259" key="8">
    <source>
        <dbReference type="PROSITE" id="PS50928"/>
    </source>
</evidence>
<gene>
    <name evidence="9" type="ORF">NUH29_07250</name>
</gene>
<organism evidence="9 10">
    <name type="scientific">Protaetiibacter mangrovi</name>
    <dbReference type="NCBI Taxonomy" id="2970926"/>
    <lineage>
        <taxon>Bacteria</taxon>
        <taxon>Bacillati</taxon>
        <taxon>Actinomycetota</taxon>
        <taxon>Actinomycetes</taxon>
        <taxon>Micrococcales</taxon>
        <taxon>Microbacteriaceae</taxon>
        <taxon>Protaetiibacter</taxon>
    </lineage>
</organism>
<dbReference type="Gene3D" id="1.10.3720.10">
    <property type="entry name" value="MetI-like"/>
    <property type="match status" value="1"/>
</dbReference>
<dbReference type="InterPro" id="IPR035906">
    <property type="entry name" value="MetI-like_sf"/>
</dbReference>
<keyword evidence="5 7" id="KW-1133">Transmembrane helix</keyword>
<dbReference type="NCBIfam" id="TIGR01726">
    <property type="entry name" value="HEQRo_perm_3TM"/>
    <property type="match status" value="1"/>
</dbReference>
<feature type="transmembrane region" description="Helical" evidence="7">
    <location>
        <begin position="197"/>
        <end position="219"/>
    </location>
</feature>